<feature type="domain" description="YgjP-like metallopeptidase" evidence="1">
    <location>
        <begin position="11"/>
        <end position="204"/>
    </location>
</feature>
<dbReference type="RefSeq" id="WP_125164367.1">
    <property type="nucleotide sequence ID" value="NZ_CP034234.1"/>
</dbReference>
<dbReference type="Gene3D" id="3.30.2010.10">
    <property type="entry name" value="Metalloproteases ('zincins'), catalytic domain"/>
    <property type="match status" value="1"/>
</dbReference>
<sequence length="219" mass="25715">MNIEISRSKRKTMAILVQDGRVIVKAPYGTSDTVIESFVAQKTSWIEKHLQAYAPLGYHHKSIDRLRVFGVYKHIISLEGSPFKIMESADSIEITIPPSLSESRINQRVDDYFKEQLELRLDALVCLYAWRLKLKTPPYKVRRYKRLYGRCNQNHELAFNTYLYHESLPFIHYVVLHECAHIIEFNHSDRFYNVISSIMPTYKAVIRSNKIRPTSHLDQ</sequence>
<evidence type="ECO:0000313" key="2">
    <source>
        <dbReference type="EMBL" id="AZK44188.1"/>
    </source>
</evidence>
<reference evidence="2 3" key="1">
    <citation type="journal article" date="2020" name="Int. J. Syst. Evol. Microbiol.">
        <title>Description of Erysipelothrix piscisicarius sp. nov., an emergent fish pathogen, and assessment of virulence using a tiger barb (Puntigrus tetrazona) infection model.</title>
        <authorList>
            <person name="Pomaranski E.K."/>
            <person name="Griffin M.J."/>
            <person name="Camus A.C."/>
            <person name="Armwood A.R."/>
            <person name="Shelley J."/>
            <person name="Waldbieser G.C."/>
            <person name="LaFrentz B.R."/>
            <person name="Garcia J.C."/>
            <person name="Yanong R."/>
            <person name="Soto E."/>
        </authorList>
    </citation>
    <scope>NUCLEOTIDE SEQUENCE [LARGE SCALE GENOMIC DNA]</scope>
    <source>
        <strain evidence="2 3">15TAL0474</strain>
    </source>
</reference>
<dbReference type="PANTHER" id="PTHR30399">
    <property type="entry name" value="UNCHARACTERIZED PROTEIN YGJP"/>
    <property type="match status" value="1"/>
</dbReference>
<dbReference type="InterPro" id="IPR053136">
    <property type="entry name" value="UTP_pyrophosphatase-like"/>
</dbReference>
<dbReference type="Proteomes" id="UP000278804">
    <property type="component" value="Chromosome"/>
</dbReference>
<dbReference type="Pfam" id="PF01863">
    <property type="entry name" value="YgjP-like"/>
    <property type="match status" value="1"/>
</dbReference>
<proteinExistence type="predicted"/>
<dbReference type="KEGG" id="eri:EEI45_05000"/>
<evidence type="ECO:0000259" key="1">
    <source>
        <dbReference type="Pfam" id="PF01863"/>
    </source>
</evidence>
<accession>A0A3Q8S2R0</accession>
<evidence type="ECO:0000313" key="3">
    <source>
        <dbReference type="Proteomes" id="UP000278804"/>
    </source>
</evidence>
<dbReference type="PANTHER" id="PTHR30399:SF1">
    <property type="entry name" value="UTP PYROPHOSPHATASE"/>
    <property type="match status" value="1"/>
</dbReference>
<dbReference type="CDD" id="cd07344">
    <property type="entry name" value="M48_yhfN_like"/>
    <property type="match status" value="1"/>
</dbReference>
<dbReference type="AlphaFoldDB" id="A0A3Q8S2R0"/>
<dbReference type="InterPro" id="IPR002725">
    <property type="entry name" value="YgjP-like_metallopeptidase"/>
</dbReference>
<protein>
    <submittedName>
        <fullName evidence="2">DUF45 domain-containing protein</fullName>
    </submittedName>
</protein>
<dbReference type="EMBL" id="CP034234">
    <property type="protein sequence ID" value="AZK44188.1"/>
    <property type="molecule type" value="Genomic_DNA"/>
</dbReference>
<name>A0A3Q8S2R0_9FIRM</name>
<keyword evidence="3" id="KW-1185">Reference proteome</keyword>
<gene>
    <name evidence="2" type="ORF">EEI45_05000</name>
</gene>
<organism evidence="2 3">
    <name type="scientific">Erysipelothrix piscisicarius</name>
    <dbReference type="NCBI Taxonomy" id="2485784"/>
    <lineage>
        <taxon>Bacteria</taxon>
        <taxon>Bacillati</taxon>
        <taxon>Bacillota</taxon>
        <taxon>Erysipelotrichia</taxon>
        <taxon>Erysipelotrichales</taxon>
        <taxon>Erysipelotrichaceae</taxon>
        <taxon>Erysipelothrix</taxon>
    </lineage>
</organism>